<accession>A0A9J5YWU6</accession>
<evidence type="ECO:0000313" key="3">
    <source>
        <dbReference type="Proteomes" id="UP000824120"/>
    </source>
</evidence>
<reference evidence="2 3" key="1">
    <citation type="submission" date="2020-09" db="EMBL/GenBank/DDBJ databases">
        <title>De no assembly of potato wild relative species, Solanum commersonii.</title>
        <authorList>
            <person name="Cho K."/>
        </authorList>
    </citation>
    <scope>NUCLEOTIDE SEQUENCE [LARGE SCALE GENOMIC DNA]</scope>
    <source>
        <strain evidence="2">LZ3.2</strain>
        <tissue evidence="2">Leaf</tissue>
    </source>
</reference>
<proteinExistence type="predicted"/>
<feature type="region of interest" description="Disordered" evidence="1">
    <location>
        <begin position="1"/>
        <end position="39"/>
    </location>
</feature>
<evidence type="ECO:0000313" key="2">
    <source>
        <dbReference type="EMBL" id="KAG5604280.1"/>
    </source>
</evidence>
<comment type="caution">
    <text evidence="2">The sequence shown here is derived from an EMBL/GenBank/DDBJ whole genome shotgun (WGS) entry which is preliminary data.</text>
</comment>
<name>A0A9J5YWU6_SOLCO</name>
<protein>
    <submittedName>
        <fullName evidence="2">Uncharacterized protein</fullName>
    </submittedName>
</protein>
<sequence length="89" mass="10028">MGHRGGMHWDDEAVAFSGNKSKKRVIDPSTQNVENPKHDDIMNGLVSDMRFLLKYTMGGLTLQVSRSVSCLECVVYHAYCGAYFQSRLE</sequence>
<gene>
    <name evidence="2" type="ORF">H5410_025772</name>
</gene>
<dbReference type="Proteomes" id="UP000824120">
    <property type="component" value="Chromosome 5"/>
</dbReference>
<evidence type="ECO:0000256" key="1">
    <source>
        <dbReference type="SAM" id="MobiDB-lite"/>
    </source>
</evidence>
<dbReference type="AlphaFoldDB" id="A0A9J5YWU6"/>
<keyword evidence="3" id="KW-1185">Reference proteome</keyword>
<organism evidence="2 3">
    <name type="scientific">Solanum commersonii</name>
    <name type="common">Commerson's wild potato</name>
    <name type="synonym">Commerson's nightshade</name>
    <dbReference type="NCBI Taxonomy" id="4109"/>
    <lineage>
        <taxon>Eukaryota</taxon>
        <taxon>Viridiplantae</taxon>
        <taxon>Streptophyta</taxon>
        <taxon>Embryophyta</taxon>
        <taxon>Tracheophyta</taxon>
        <taxon>Spermatophyta</taxon>
        <taxon>Magnoliopsida</taxon>
        <taxon>eudicotyledons</taxon>
        <taxon>Gunneridae</taxon>
        <taxon>Pentapetalae</taxon>
        <taxon>asterids</taxon>
        <taxon>lamiids</taxon>
        <taxon>Solanales</taxon>
        <taxon>Solanaceae</taxon>
        <taxon>Solanoideae</taxon>
        <taxon>Solaneae</taxon>
        <taxon>Solanum</taxon>
    </lineage>
</organism>
<dbReference type="EMBL" id="JACXVP010000005">
    <property type="protein sequence ID" value="KAG5604280.1"/>
    <property type="molecule type" value="Genomic_DNA"/>
</dbReference>